<dbReference type="STRING" id="580166.AUP43_01740"/>
<keyword evidence="3" id="KW-1185">Reference proteome</keyword>
<evidence type="ECO:0000313" key="2">
    <source>
        <dbReference type="EMBL" id="KZD08348.1"/>
    </source>
</evidence>
<evidence type="ECO:0000313" key="3">
    <source>
        <dbReference type="Proteomes" id="UP000076400"/>
    </source>
</evidence>
<keyword evidence="1" id="KW-0812">Transmembrane</keyword>
<dbReference type="OrthoDB" id="2955631at2"/>
<sequence length="431" mass="46013">MLTQLRGLALQVRSALWFRPTVASVTAAGVAWGIAGVDGALPAGIAIPSVDPELVKELLTLLASAMLTVTTVTLSALMVVLNMAVTQASPRALPGLMADEVTQNALSTFVATFVFALFGLVGLGLALYDRSGLTVLFGTGVVLTVLALRYLVHWMHHIAGTLRLGNIVVRVQHDTNEALDRFLENPLLGAKAAPERDSPPEGARLLACRRSAYLCSIDTQELQAQAARHDLRIELLGRPGDFMHPHRSALALMPGTAPLSDKDIEALLDCLLLGEERSYHQDPLLGLQILGEIGSRALSPGINDPKTAIICLDRLEALLCRAAQPPVAKSEEAEACDRLSLPALGFDKMLDRALHSLARDGAKSVEVVLRQISALERIGLAATDPAVPSVLLASLEMTVDFAEAALALESDRAQIRKAATRVRRRLNGNSA</sequence>
<keyword evidence="1" id="KW-1133">Transmembrane helix</keyword>
<proteinExistence type="predicted"/>
<dbReference type="Pfam" id="PF10011">
    <property type="entry name" value="DUF2254"/>
    <property type="match status" value="1"/>
</dbReference>
<feature type="transmembrane region" description="Helical" evidence="1">
    <location>
        <begin position="59"/>
        <end position="85"/>
    </location>
</feature>
<feature type="transmembrane region" description="Helical" evidence="1">
    <location>
        <begin position="133"/>
        <end position="152"/>
    </location>
</feature>
<dbReference type="InterPro" id="IPR018723">
    <property type="entry name" value="DUF2254_membrane"/>
</dbReference>
<evidence type="ECO:0000256" key="1">
    <source>
        <dbReference type="SAM" id="Phobius"/>
    </source>
</evidence>
<feature type="transmembrane region" description="Helical" evidence="1">
    <location>
        <begin position="21"/>
        <end position="47"/>
    </location>
</feature>
<gene>
    <name evidence="2" type="ORF">AUP43_01740</name>
</gene>
<dbReference type="RefSeq" id="WP_067555716.1">
    <property type="nucleotide sequence ID" value="NZ_LPXN01000105.1"/>
</dbReference>
<organism evidence="2 3">
    <name type="scientific">Oceanibaculum pacificum</name>
    <dbReference type="NCBI Taxonomy" id="580166"/>
    <lineage>
        <taxon>Bacteria</taxon>
        <taxon>Pseudomonadati</taxon>
        <taxon>Pseudomonadota</taxon>
        <taxon>Alphaproteobacteria</taxon>
        <taxon>Rhodospirillales</taxon>
        <taxon>Oceanibaculaceae</taxon>
        <taxon>Oceanibaculum</taxon>
    </lineage>
</organism>
<keyword evidence="1" id="KW-0472">Membrane</keyword>
<dbReference type="Proteomes" id="UP000076400">
    <property type="component" value="Unassembled WGS sequence"/>
</dbReference>
<dbReference type="AlphaFoldDB" id="A0A154W468"/>
<protein>
    <recommendedName>
        <fullName evidence="4">DUF2254 domain-containing protein</fullName>
    </recommendedName>
</protein>
<evidence type="ECO:0008006" key="4">
    <source>
        <dbReference type="Google" id="ProtNLM"/>
    </source>
</evidence>
<accession>A0A154W468</accession>
<dbReference type="EMBL" id="LPXN01000105">
    <property type="protein sequence ID" value="KZD08348.1"/>
    <property type="molecule type" value="Genomic_DNA"/>
</dbReference>
<reference evidence="2 3" key="1">
    <citation type="submission" date="2015-12" db="EMBL/GenBank/DDBJ databases">
        <title>Genome sequence of Oceanibaculum pacificum MCCC 1A02656.</title>
        <authorList>
            <person name="Lu L."/>
            <person name="Lai Q."/>
            <person name="Shao Z."/>
            <person name="Qian P."/>
        </authorList>
    </citation>
    <scope>NUCLEOTIDE SEQUENCE [LARGE SCALE GENOMIC DNA]</scope>
    <source>
        <strain evidence="2 3">MCCC 1A02656</strain>
    </source>
</reference>
<name>A0A154W468_9PROT</name>
<feature type="transmembrane region" description="Helical" evidence="1">
    <location>
        <begin position="106"/>
        <end position="127"/>
    </location>
</feature>
<comment type="caution">
    <text evidence="2">The sequence shown here is derived from an EMBL/GenBank/DDBJ whole genome shotgun (WGS) entry which is preliminary data.</text>
</comment>